<reference evidence="1 2" key="1">
    <citation type="journal article" date="2021" name="Elife">
        <title>Chloroplast acquisition without the gene transfer in kleptoplastic sea slugs, Plakobranchus ocellatus.</title>
        <authorList>
            <person name="Maeda T."/>
            <person name="Takahashi S."/>
            <person name="Yoshida T."/>
            <person name="Shimamura S."/>
            <person name="Takaki Y."/>
            <person name="Nagai Y."/>
            <person name="Toyoda A."/>
            <person name="Suzuki Y."/>
            <person name="Arimoto A."/>
            <person name="Ishii H."/>
            <person name="Satoh N."/>
            <person name="Nishiyama T."/>
            <person name="Hasebe M."/>
            <person name="Maruyama T."/>
            <person name="Minagawa J."/>
            <person name="Obokata J."/>
            <person name="Shigenobu S."/>
        </authorList>
    </citation>
    <scope>NUCLEOTIDE SEQUENCE [LARGE SCALE GENOMIC DNA]</scope>
</reference>
<protein>
    <submittedName>
        <fullName evidence="1">Uncharacterized protein</fullName>
    </submittedName>
</protein>
<evidence type="ECO:0000313" key="2">
    <source>
        <dbReference type="Proteomes" id="UP000762676"/>
    </source>
</evidence>
<accession>A0AAV4G0B7</accession>
<comment type="caution">
    <text evidence="1">The sequence shown here is derived from an EMBL/GenBank/DDBJ whole genome shotgun (WGS) entry which is preliminary data.</text>
</comment>
<dbReference type="PROSITE" id="PS51257">
    <property type="entry name" value="PROKAR_LIPOPROTEIN"/>
    <property type="match status" value="1"/>
</dbReference>
<dbReference type="AlphaFoldDB" id="A0AAV4G0B7"/>
<sequence length="117" mass="13056">MPGKISGEDVLEFPEPDGGSSVAALLGCSRHGRWLLYQTPALLLAPSDNVCRRRGRGVVKGTLRKRKYLNRETTHKLMRVGEVRSWKKLRVLGLGVGRGRRCVNQLVKDITCNKTSE</sequence>
<proteinExistence type="predicted"/>
<gene>
    <name evidence="1" type="ORF">ElyMa_005851700</name>
</gene>
<dbReference type="EMBL" id="BMAT01011756">
    <property type="protein sequence ID" value="GFR78526.1"/>
    <property type="molecule type" value="Genomic_DNA"/>
</dbReference>
<keyword evidence="2" id="KW-1185">Reference proteome</keyword>
<name>A0AAV4G0B7_9GAST</name>
<dbReference type="Proteomes" id="UP000762676">
    <property type="component" value="Unassembled WGS sequence"/>
</dbReference>
<evidence type="ECO:0000313" key="1">
    <source>
        <dbReference type="EMBL" id="GFR78526.1"/>
    </source>
</evidence>
<organism evidence="1 2">
    <name type="scientific">Elysia marginata</name>
    <dbReference type="NCBI Taxonomy" id="1093978"/>
    <lineage>
        <taxon>Eukaryota</taxon>
        <taxon>Metazoa</taxon>
        <taxon>Spiralia</taxon>
        <taxon>Lophotrochozoa</taxon>
        <taxon>Mollusca</taxon>
        <taxon>Gastropoda</taxon>
        <taxon>Heterobranchia</taxon>
        <taxon>Euthyneura</taxon>
        <taxon>Panpulmonata</taxon>
        <taxon>Sacoglossa</taxon>
        <taxon>Placobranchoidea</taxon>
        <taxon>Plakobranchidae</taxon>
        <taxon>Elysia</taxon>
    </lineage>
</organism>